<feature type="transmembrane region" description="Helical" evidence="7">
    <location>
        <begin position="32"/>
        <end position="52"/>
    </location>
</feature>
<dbReference type="InterPro" id="IPR005467">
    <property type="entry name" value="His_kinase_dom"/>
</dbReference>
<evidence type="ECO:0000256" key="2">
    <source>
        <dbReference type="ARBA" id="ARBA00012438"/>
    </source>
</evidence>
<dbReference type="Gene3D" id="3.30.565.10">
    <property type="entry name" value="Histidine kinase-like ATPase, C-terminal domain"/>
    <property type="match status" value="1"/>
</dbReference>
<sequence length="734" mass="79180">MPFPTSLHVLFLHAASVLGVWSADADFGLPLGTLLYGGFFSLAGFLCLFGAWHARYLPHRDARYGLIALLLTSALWAGAQLIFLLARTELVAYTAYTAGLVVGFSTVWAWLYFCSSYGGYTLHRHPVGIGLGAFVFSVVTLLKITNHQHGLYFSVESIPTPLAPFTISRHTVYWITTSVSYTLVLGGFLLLAARWAQVHGRTRALAGLFGLTLLPVIGNAVGFAVPALAGLYHEPLGVAAFALGVLFFARNAFVTVQEVGRRDEPTLVLGPNAALRAYNTSSTALFPNLGPEALGRPLTQIAPDVAEARAALRPIIDMQKNGSLQYYRITESRLHTGTDLVHLLTLSNITERERTFRAHEQLLHTITESVSDGLFQISFEDGLVYANRALASMLDYPSVEALHSLPATQLFASDGAHRLHEALHNDGTFTGELTCQRCNGTCFTGRVSATLVRNEQGAPAYINGVLVDLTIQKDREAELHAAMEKAEATARLKEYMLANMSHEIRTPLTAILGFSDMIRSETKGTNAEFAARIYQSGKRLERTLESVLTLSALQSGAHALRPTSVHLPTFLDELLGSFRAQAERNQITLQTASPPSNSDHRACIDPDGGRLIMRHLIDNAIKFTPAGGHVTAQAYRSGEQVHFVVKDDGIGIPPASQNLIFESFRQASEGQNRSHEGAGLGLAIVDACTALMGGSVTLKSTVGEGSRFAVQLPLADGSSASSKSTPGAAVSEDK</sequence>
<dbReference type="SUPFAM" id="SSF55874">
    <property type="entry name" value="ATPase domain of HSP90 chaperone/DNA topoisomerase II/histidine kinase"/>
    <property type="match status" value="1"/>
</dbReference>
<feature type="transmembrane region" description="Helical" evidence="7">
    <location>
        <begin position="172"/>
        <end position="193"/>
    </location>
</feature>
<reference evidence="11 12" key="1">
    <citation type="submission" date="2017-10" db="EMBL/GenBank/DDBJ databases">
        <title>Draft genome of Longimonas halophila.</title>
        <authorList>
            <person name="Goh K.M."/>
            <person name="Shamsir M.S."/>
            <person name="Lim S.W."/>
        </authorList>
    </citation>
    <scope>NUCLEOTIDE SEQUENCE [LARGE SCALE GENOMIC DNA]</scope>
    <source>
        <strain evidence="11 12">KCTC 42399</strain>
    </source>
</reference>
<comment type="catalytic activity">
    <reaction evidence="1">
        <text>ATP + protein L-histidine = ADP + protein N-phospho-L-histidine.</text>
        <dbReference type="EC" id="2.7.13.3"/>
    </reaction>
</comment>
<dbReference type="PROSITE" id="PS50113">
    <property type="entry name" value="PAC"/>
    <property type="match status" value="1"/>
</dbReference>
<dbReference type="Pfam" id="PF00512">
    <property type="entry name" value="HisKA"/>
    <property type="match status" value="1"/>
</dbReference>
<keyword evidence="7" id="KW-0472">Membrane</keyword>
<feature type="transmembrane region" description="Helical" evidence="7">
    <location>
        <begin position="125"/>
        <end position="144"/>
    </location>
</feature>
<keyword evidence="3" id="KW-0597">Phosphoprotein</keyword>
<feature type="transmembrane region" description="Helical" evidence="7">
    <location>
        <begin position="92"/>
        <end position="113"/>
    </location>
</feature>
<evidence type="ECO:0000256" key="6">
    <source>
        <dbReference type="ARBA" id="ARBA00023012"/>
    </source>
</evidence>
<gene>
    <name evidence="11" type="ORF">CRI93_08815</name>
</gene>
<evidence type="ECO:0000259" key="10">
    <source>
        <dbReference type="PROSITE" id="PS50113"/>
    </source>
</evidence>
<evidence type="ECO:0000313" key="11">
    <source>
        <dbReference type="EMBL" id="PEN06730.1"/>
    </source>
</evidence>
<dbReference type="SMART" id="SM00388">
    <property type="entry name" value="HisKA"/>
    <property type="match status" value="1"/>
</dbReference>
<dbReference type="SUPFAM" id="SSF47384">
    <property type="entry name" value="Homodimeric domain of signal transducing histidine kinase"/>
    <property type="match status" value="1"/>
</dbReference>
<dbReference type="AlphaFoldDB" id="A0A2H3NL41"/>
<dbReference type="Gene3D" id="3.30.450.20">
    <property type="entry name" value="PAS domain"/>
    <property type="match status" value="1"/>
</dbReference>
<dbReference type="OrthoDB" id="9796457at2"/>
<feature type="domain" description="PAS" evidence="9">
    <location>
        <begin position="359"/>
        <end position="425"/>
    </location>
</feature>
<dbReference type="Pfam" id="PF02518">
    <property type="entry name" value="HATPase_c"/>
    <property type="match status" value="1"/>
</dbReference>
<dbReference type="PANTHER" id="PTHR43711">
    <property type="entry name" value="TWO-COMPONENT HISTIDINE KINASE"/>
    <property type="match status" value="1"/>
</dbReference>
<dbReference type="InterPro" id="IPR035965">
    <property type="entry name" value="PAS-like_dom_sf"/>
</dbReference>
<dbReference type="InterPro" id="IPR003594">
    <property type="entry name" value="HATPase_dom"/>
</dbReference>
<dbReference type="InterPro" id="IPR050736">
    <property type="entry name" value="Sensor_HK_Regulatory"/>
</dbReference>
<feature type="domain" description="Histidine kinase" evidence="8">
    <location>
        <begin position="499"/>
        <end position="716"/>
    </location>
</feature>
<dbReference type="CDD" id="cd00130">
    <property type="entry name" value="PAS"/>
    <property type="match status" value="1"/>
</dbReference>
<evidence type="ECO:0000313" key="12">
    <source>
        <dbReference type="Proteomes" id="UP000221024"/>
    </source>
</evidence>
<feature type="transmembrane region" description="Helical" evidence="7">
    <location>
        <begin position="64"/>
        <end position="86"/>
    </location>
</feature>
<keyword evidence="7" id="KW-1133">Transmembrane helix</keyword>
<dbReference type="SMART" id="SM00387">
    <property type="entry name" value="HATPase_c"/>
    <property type="match status" value="1"/>
</dbReference>
<dbReference type="InterPro" id="IPR036097">
    <property type="entry name" value="HisK_dim/P_sf"/>
</dbReference>
<keyword evidence="7" id="KW-0812">Transmembrane</keyword>
<evidence type="ECO:0000256" key="1">
    <source>
        <dbReference type="ARBA" id="ARBA00000085"/>
    </source>
</evidence>
<dbReference type="PRINTS" id="PR00344">
    <property type="entry name" value="BCTRLSENSOR"/>
</dbReference>
<dbReference type="Pfam" id="PF13426">
    <property type="entry name" value="PAS_9"/>
    <property type="match status" value="1"/>
</dbReference>
<evidence type="ECO:0000259" key="8">
    <source>
        <dbReference type="PROSITE" id="PS50109"/>
    </source>
</evidence>
<feature type="transmembrane region" description="Helical" evidence="7">
    <location>
        <begin position="205"/>
        <end position="229"/>
    </location>
</feature>
<evidence type="ECO:0000256" key="4">
    <source>
        <dbReference type="ARBA" id="ARBA00022679"/>
    </source>
</evidence>
<dbReference type="Pfam" id="PF16927">
    <property type="entry name" value="HisKA_7TM"/>
    <property type="match status" value="1"/>
</dbReference>
<dbReference type="Proteomes" id="UP000221024">
    <property type="component" value="Unassembled WGS sequence"/>
</dbReference>
<keyword evidence="5" id="KW-0418">Kinase</keyword>
<proteinExistence type="predicted"/>
<dbReference type="InterPro" id="IPR004358">
    <property type="entry name" value="Sig_transdc_His_kin-like_C"/>
</dbReference>
<accession>A0A2H3NL41</accession>
<dbReference type="PANTHER" id="PTHR43711:SF1">
    <property type="entry name" value="HISTIDINE KINASE 1"/>
    <property type="match status" value="1"/>
</dbReference>
<dbReference type="GO" id="GO:0000155">
    <property type="term" value="F:phosphorelay sensor kinase activity"/>
    <property type="evidence" value="ECO:0007669"/>
    <property type="project" value="InterPro"/>
</dbReference>
<evidence type="ECO:0000259" key="9">
    <source>
        <dbReference type="PROSITE" id="PS50112"/>
    </source>
</evidence>
<name>A0A2H3NL41_9BACT</name>
<keyword evidence="6" id="KW-0902">Two-component regulatory system</keyword>
<dbReference type="InterPro" id="IPR000014">
    <property type="entry name" value="PAS"/>
</dbReference>
<dbReference type="SUPFAM" id="SSF55785">
    <property type="entry name" value="PYP-like sensor domain (PAS domain)"/>
    <property type="match status" value="1"/>
</dbReference>
<keyword evidence="4" id="KW-0808">Transferase</keyword>
<dbReference type="CDD" id="cd00082">
    <property type="entry name" value="HisKA"/>
    <property type="match status" value="1"/>
</dbReference>
<dbReference type="InterPro" id="IPR000700">
    <property type="entry name" value="PAS-assoc_C"/>
</dbReference>
<dbReference type="PROSITE" id="PS50109">
    <property type="entry name" value="HIS_KIN"/>
    <property type="match status" value="1"/>
</dbReference>
<dbReference type="NCBIfam" id="TIGR00229">
    <property type="entry name" value="sensory_box"/>
    <property type="match status" value="1"/>
</dbReference>
<keyword evidence="12" id="KW-1185">Reference proteome</keyword>
<dbReference type="InterPro" id="IPR031621">
    <property type="entry name" value="HisKA_7TM"/>
</dbReference>
<evidence type="ECO:0000256" key="3">
    <source>
        <dbReference type="ARBA" id="ARBA00022553"/>
    </source>
</evidence>
<dbReference type="PROSITE" id="PS50112">
    <property type="entry name" value="PAS"/>
    <property type="match status" value="1"/>
</dbReference>
<dbReference type="EMBL" id="PDEP01000007">
    <property type="protein sequence ID" value="PEN06730.1"/>
    <property type="molecule type" value="Genomic_DNA"/>
</dbReference>
<evidence type="ECO:0000256" key="5">
    <source>
        <dbReference type="ARBA" id="ARBA00022777"/>
    </source>
</evidence>
<dbReference type="Gene3D" id="1.10.287.130">
    <property type="match status" value="1"/>
</dbReference>
<comment type="caution">
    <text evidence="11">The sequence shown here is derived from an EMBL/GenBank/DDBJ whole genome shotgun (WGS) entry which is preliminary data.</text>
</comment>
<evidence type="ECO:0000256" key="7">
    <source>
        <dbReference type="SAM" id="Phobius"/>
    </source>
</evidence>
<dbReference type="InterPro" id="IPR003661">
    <property type="entry name" value="HisK_dim/P_dom"/>
</dbReference>
<organism evidence="11 12">
    <name type="scientific">Longimonas halophila</name>
    <dbReference type="NCBI Taxonomy" id="1469170"/>
    <lineage>
        <taxon>Bacteria</taxon>
        <taxon>Pseudomonadati</taxon>
        <taxon>Rhodothermota</taxon>
        <taxon>Rhodothermia</taxon>
        <taxon>Rhodothermales</taxon>
        <taxon>Salisaetaceae</taxon>
        <taxon>Longimonas</taxon>
    </lineage>
</organism>
<feature type="domain" description="PAC" evidence="10">
    <location>
        <begin position="429"/>
        <end position="481"/>
    </location>
</feature>
<dbReference type="EC" id="2.7.13.3" evidence="2"/>
<dbReference type="InterPro" id="IPR036890">
    <property type="entry name" value="HATPase_C_sf"/>
</dbReference>
<protein>
    <recommendedName>
        <fullName evidence="2">histidine kinase</fullName>
        <ecNumber evidence="2">2.7.13.3</ecNumber>
    </recommendedName>
</protein>